<proteinExistence type="predicted"/>
<evidence type="ECO:0000313" key="3">
    <source>
        <dbReference type="Proteomes" id="UP000279306"/>
    </source>
</evidence>
<dbReference type="EMBL" id="LR134356">
    <property type="protein sequence ID" value="VEG54050.1"/>
    <property type="molecule type" value="Genomic_DNA"/>
</dbReference>
<name>A0A448INQ8_MYCAU</name>
<dbReference type="KEGG" id="mauu:NCTC10437_02269"/>
<evidence type="ECO:0000313" key="2">
    <source>
        <dbReference type="EMBL" id="VEG54050.1"/>
    </source>
</evidence>
<keyword evidence="3" id="KW-1185">Reference proteome</keyword>
<dbReference type="PIRSF" id="PIRSF028754">
    <property type="entry name" value="UCP028754"/>
    <property type="match status" value="1"/>
</dbReference>
<dbReference type="SUPFAM" id="SSF159659">
    <property type="entry name" value="Cgl1923-like"/>
    <property type="match status" value="1"/>
</dbReference>
<dbReference type="Proteomes" id="UP000279306">
    <property type="component" value="Chromosome"/>
</dbReference>
<dbReference type="InterPro" id="IPR038389">
    <property type="entry name" value="PSMG2_sf"/>
</dbReference>
<feature type="compositionally biased region" description="Basic and acidic residues" evidence="1">
    <location>
        <begin position="352"/>
        <end position="371"/>
    </location>
</feature>
<gene>
    <name evidence="2" type="ORF">NCTC10437_02269</name>
</gene>
<evidence type="ECO:0000256" key="1">
    <source>
        <dbReference type="SAM" id="MobiDB-lite"/>
    </source>
</evidence>
<dbReference type="STRING" id="1791.GCA_001049355_04901"/>
<sequence length="371" mass="41012">MGDATQAMVAAPPRCETLDVHGAFDINVEALRSEEAKQVADDEHDHSQRYQPEQTGMYELEFPGPQLTSPDGRGPVLIHALEGFSDAGHAIRLAAQHLKDNLDTELVASFAIDELLDYRSRRPSMTFKTDHFTHYDEPELNLYALHDSVGTPFLLLAGLEPDLRWERFITAVRLLAERLGVRRAIGLGSIPMAVPHTRPMTLTAHSNDKELITDHQPWVGEVQVPGSVSNLLEFRMAQHGYEVVGFTVHVPHYLAQTDYPPAAETLLSEVARNGSLEIPTAGLSQAAADVFDKINEQVAASTEVAQVVEALERQYDAFVAAQENRSLLARDEDLPSGDELGAEFERFLAQQDGEKKRKDGDDPREGPDFTG</sequence>
<dbReference type="Pfam" id="PF09754">
    <property type="entry name" value="PAC2"/>
    <property type="match status" value="1"/>
</dbReference>
<organism evidence="2 3">
    <name type="scientific">Mycolicibacterium aurum</name>
    <name type="common">Mycobacterium aurum</name>
    <dbReference type="NCBI Taxonomy" id="1791"/>
    <lineage>
        <taxon>Bacteria</taxon>
        <taxon>Bacillati</taxon>
        <taxon>Actinomycetota</taxon>
        <taxon>Actinomycetes</taxon>
        <taxon>Mycobacteriales</taxon>
        <taxon>Mycobacteriaceae</taxon>
        <taxon>Mycolicibacterium</taxon>
    </lineage>
</organism>
<dbReference type="AlphaFoldDB" id="A0A448INQ8"/>
<dbReference type="Gene3D" id="1.10.287.100">
    <property type="match status" value="1"/>
</dbReference>
<dbReference type="InterPro" id="IPR008492">
    <property type="entry name" value="Rv2714-like"/>
</dbReference>
<accession>A0A448INQ8</accession>
<protein>
    <submittedName>
        <fullName evidence="2">ATP-grasp superfamily enzyme</fullName>
    </submittedName>
</protein>
<reference evidence="2 3" key="1">
    <citation type="submission" date="2018-12" db="EMBL/GenBank/DDBJ databases">
        <authorList>
            <consortium name="Pathogen Informatics"/>
        </authorList>
    </citation>
    <scope>NUCLEOTIDE SEQUENCE [LARGE SCALE GENOMIC DNA]</scope>
    <source>
        <strain evidence="2 3">NCTC10437</strain>
    </source>
</reference>
<dbReference type="InterPro" id="IPR019151">
    <property type="entry name" value="Proteasome_assmbl_chaperone_2"/>
</dbReference>
<dbReference type="Gene3D" id="3.40.50.10900">
    <property type="entry name" value="PAC-like subunit"/>
    <property type="match status" value="1"/>
</dbReference>
<feature type="region of interest" description="Disordered" evidence="1">
    <location>
        <begin position="348"/>
        <end position="371"/>
    </location>
</feature>